<keyword evidence="6" id="KW-0808">Transferase</keyword>
<dbReference type="InterPro" id="IPR045179">
    <property type="entry name" value="YgfZ/GcvT"/>
</dbReference>
<evidence type="ECO:0000256" key="1">
    <source>
        <dbReference type="ARBA" id="ARBA00004173"/>
    </source>
</evidence>
<evidence type="ECO:0000313" key="7">
    <source>
        <dbReference type="Proteomes" id="UP000297245"/>
    </source>
</evidence>
<dbReference type="NCBIfam" id="TIGR03317">
    <property type="entry name" value="ygfZ_signature"/>
    <property type="match status" value="1"/>
</dbReference>
<keyword evidence="2" id="KW-0809">Transit peptide</keyword>
<keyword evidence="6" id="KW-0489">Methyltransferase</keyword>
<dbReference type="InterPro" id="IPR027266">
    <property type="entry name" value="TrmE/GcvT-like"/>
</dbReference>
<dbReference type="GO" id="GO:0005759">
    <property type="term" value="C:mitochondrial matrix"/>
    <property type="evidence" value="ECO:0007669"/>
    <property type="project" value="TreeGrafter"/>
</dbReference>
<dbReference type="Proteomes" id="UP000297245">
    <property type="component" value="Unassembled WGS sequence"/>
</dbReference>
<reference evidence="6 7" key="1">
    <citation type="journal article" date="2019" name="Nat. Ecol. Evol.">
        <title>Megaphylogeny resolves global patterns of mushroom evolution.</title>
        <authorList>
            <person name="Varga T."/>
            <person name="Krizsan K."/>
            <person name="Foldi C."/>
            <person name="Dima B."/>
            <person name="Sanchez-Garcia M."/>
            <person name="Sanchez-Ramirez S."/>
            <person name="Szollosi G.J."/>
            <person name="Szarkandi J.G."/>
            <person name="Papp V."/>
            <person name="Albert L."/>
            <person name="Andreopoulos W."/>
            <person name="Angelini C."/>
            <person name="Antonin V."/>
            <person name="Barry K.W."/>
            <person name="Bougher N.L."/>
            <person name="Buchanan P."/>
            <person name="Buyck B."/>
            <person name="Bense V."/>
            <person name="Catcheside P."/>
            <person name="Chovatia M."/>
            <person name="Cooper J."/>
            <person name="Damon W."/>
            <person name="Desjardin D."/>
            <person name="Finy P."/>
            <person name="Geml J."/>
            <person name="Haridas S."/>
            <person name="Hughes K."/>
            <person name="Justo A."/>
            <person name="Karasinski D."/>
            <person name="Kautmanova I."/>
            <person name="Kiss B."/>
            <person name="Kocsube S."/>
            <person name="Kotiranta H."/>
            <person name="LaButti K.M."/>
            <person name="Lechner B.E."/>
            <person name="Liimatainen K."/>
            <person name="Lipzen A."/>
            <person name="Lukacs Z."/>
            <person name="Mihaltcheva S."/>
            <person name="Morgado L.N."/>
            <person name="Niskanen T."/>
            <person name="Noordeloos M.E."/>
            <person name="Ohm R.A."/>
            <person name="Ortiz-Santana B."/>
            <person name="Ovrebo C."/>
            <person name="Racz N."/>
            <person name="Riley R."/>
            <person name="Savchenko A."/>
            <person name="Shiryaev A."/>
            <person name="Soop K."/>
            <person name="Spirin V."/>
            <person name="Szebenyi C."/>
            <person name="Tomsovsky M."/>
            <person name="Tulloss R.E."/>
            <person name="Uehling J."/>
            <person name="Grigoriev I.V."/>
            <person name="Vagvolgyi C."/>
            <person name="Papp T."/>
            <person name="Martin F.M."/>
            <person name="Miettinen O."/>
            <person name="Hibbett D.S."/>
            <person name="Nagy L.G."/>
        </authorList>
    </citation>
    <scope>NUCLEOTIDE SEQUENCE [LARGE SCALE GENOMIC DNA]</scope>
    <source>
        <strain evidence="6 7">CBS 962.96</strain>
    </source>
</reference>
<evidence type="ECO:0000256" key="3">
    <source>
        <dbReference type="ARBA" id="ARBA00023128"/>
    </source>
</evidence>
<evidence type="ECO:0000256" key="4">
    <source>
        <dbReference type="ARBA" id="ARBA00093447"/>
    </source>
</evidence>
<gene>
    <name evidence="6" type="ORF">K435DRAFT_825063</name>
</gene>
<comment type="subcellular location">
    <subcellularLocation>
        <location evidence="1">Mitochondrion</location>
    </subcellularLocation>
</comment>
<dbReference type="PANTHER" id="PTHR22602">
    <property type="entry name" value="TRANSFERASE CAF17, MITOCHONDRIAL-RELATED"/>
    <property type="match status" value="1"/>
</dbReference>
<accession>A0A4S8MZ70</accession>
<dbReference type="GO" id="GO:0016226">
    <property type="term" value="P:iron-sulfur cluster assembly"/>
    <property type="evidence" value="ECO:0007669"/>
    <property type="project" value="TreeGrafter"/>
</dbReference>
<feature type="domain" description="CAF17 C-terminal" evidence="5">
    <location>
        <begin position="255"/>
        <end position="351"/>
    </location>
</feature>
<dbReference type="GO" id="GO:0032259">
    <property type="term" value="P:methylation"/>
    <property type="evidence" value="ECO:0007669"/>
    <property type="project" value="UniProtKB-KW"/>
</dbReference>
<dbReference type="InterPro" id="IPR017703">
    <property type="entry name" value="YgfZ/GCV_T_CS"/>
</dbReference>
<dbReference type="OrthoDB" id="191995at2759"/>
<proteinExistence type="inferred from homology"/>
<evidence type="ECO:0000259" key="5">
    <source>
        <dbReference type="Pfam" id="PF25455"/>
    </source>
</evidence>
<protein>
    <submittedName>
        <fullName evidence="6">Aminomethyltransferase folate-binding domain-containing protein</fullName>
    </submittedName>
</protein>
<dbReference type="PANTHER" id="PTHR22602:SF0">
    <property type="entry name" value="TRANSFERASE CAF17, MITOCHONDRIAL-RELATED"/>
    <property type="match status" value="1"/>
</dbReference>
<organism evidence="6 7">
    <name type="scientific">Dendrothele bispora (strain CBS 962.96)</name>
    <dbReference type="NCBI Taxonomy" id="1314807"/>
    <lineage>
        <taxon>Eukaryota</taxon>
        <taxon>Fungi</taxon>
        <taxon>Dikarya</taxon>
        <taxon>Basidiomycota</taxon>
        <taxon>Agaricomycotina</taxon>
        <taxon>Agaricomycetes</taxon>
        <taxon>Agaricomycetidae</taxon>
        <taxon>Agaricales</taxon>
        <taxon>Agaricales incertae sedis</taxon>
        <taxon>Dendrothele</taxon>
    </lineage>
</organism>
<dbReference type="GO" id="GO:0008168">
    <property type="term" value="F:methyltransferase activity"/>
    <property type="evidence" value="ECO:0007669"/>
    <property type="project" value="UniProtKB-KW"/>
</dbReference>
<dbReference type="EMBL" id="ML179035">
    <property type="protein sequence ID" value="THV08625.1"/>
    <property type="molecule type" value="Genomic_DNA"/>
</dbReference>
<dbReference type="InterPro" id="IPR057460">
    <property type="entry name" value="CAF17_C"/>
</dbReference>
<keyword evidence="3" id="KW-0496">Mitochondrion</keyword>
<name>A0A4S8MZ70_DENBC</name>
<dbReference type="SUPFAM" id="SSF103025">
    <property type="entry name" value="Folate-binding domain"/>
    <property type="match status" value="1"/>
</dbReference>
<dbReference type="Pfam" id="PF25455">
    <property type="entry name" value="Beta-barrel_CAF17_C"/>
    <property type="match status" value="1"/>
</dbReference>
<comment type="similarity">
    <text evidence="4">Belongs to the GcvT family. CAF17/IBA57 subfamily.</text>
</comment>
<sequence length="359" mass="39586">MSLLRSLVISTPSIAKLPARSILSVAGSQAPEFLNGVLASAIPKVPHRPFFAAILNAQGRVLYDLLIYTEASTDGRPKYLIEYDSRASDGPSLHDLLKRYVLRAKVKIRDVSAEYDVWAAWGSKETSSPGSSIPQWMFASSGAIEPVWANASEQWPWGSEDRMIRDRRAPGMGCRVLVGKNDRPSLASTHVEVNSDLYKLHRIVHGVPEGVDDIYPQTAFPMESNLDVMGALDFRKGCYVGQELTVRTYHTGVVRKRIVPVFIHDSPKLPSSASLLDRQSLSPGLDIHPVVITDRPKPRGSGRLLSSTHGVGLALLRTDWVGDVERSNISLELRDGSKKLFATPSWPNWWPVNLSSGTE</sequence>
<dbReference type="Gene3D" id="3.30.1360.120">
    <property type="entry name" value="Probable tRNA modification gtpase trme, domain 1"/>
    <property type="match status" value="1"/>
</dbReference>
<evidence type="ECO:0000313" key="6">
    <source>
        <dbReference type="EMBL" id="THV08625.1"/>
    </source>
</evidence>
<keyword evidence="7" id="KW-1185">Reference proteome</keyword>
<evidence type="ECO:0000256" key="2">
    <source>
        <dbReference type="ARBA" id="ARBA00022946"/>
    </source>
</evidence>
<dbReference type="AlphaFoldDB" id="A0A4S8MZ70"/>